<evidence type="ECO:0000259" key="6">
    <source>
        <dbReference type="PROSITE" id="PS50893"/>
    </source>
</evidence>
<name>A0A846QPT8_9BACT</name>
<dbReference type="AlphaFoldDB" id="A0A846QPT8"/>
<dbReference type="Proteomes" id="UP000580856">
    <property type="component" value="Unassembled WGS sequence"/>
</dbReference>
<dbReference type="CDD" id="cd10147">
    <property type="entry name" value="Wzt_C-like"/>
    <property type="match status" value="1"/>
</dbReference>
<dbReference type="PROSITE" id="PS50893">
    <property type="entry name" value="ABC_TRANSPORTER_2"/>
    <property type="match status" value="1"/>
</dbReference>
<dbReference type="InterPro" id="IPR015860">
    <property type="entry name" value="ABC_transpr_TagH-like"/>
</dbReference>
<dbReference type="Gene3D" id="2.70.50.60">
    <property type="entry name" value="abc- transporter (atp binding component) like domain"/>
    <property type="match status" value="1"/>
</dbReference>
<dbReference type="RefSeq" id="WP_167942287.1">
    <property type="nucleotide sequence ID" value="NZ_JAATJA010000004.1"/>
</dbReference>
<evidence type="ECO:0000256" key="4">
    <source>
        <dbReference type="ARBA" id="ARBA00022840"/>
    </source>
</evidence>
<gene>
    <name evidence="7" type="ORF">GGQ74_002894</name>
</gene>
<dbReference type="PANTHER" id="PTHR46743">
    <property type="entry name" value="TEICHOIC ACIDS EXPORT ATP-BINDING PROTEIN TAGH"/>
    <property type="match status" value="1"/>
</dbReference>
<evidence type="ECO:0000256" key="3">
    <source>
        <dbReference type="ARBA" id="ARBA00022741"/>
    </source>
</evidence>
<dbReference type="GO" id="GO:0005524">
    <property type="term" value="F:ATP binding"/>
    <property type="evidence" value="ECO:0007669"/>
    <property type="project" value="UniProtKB-KW"/>
</dbReference>
<evidence type="ECO:0000313" key="7">
    <source>
        <dbReference type="EMBL" id="NJB69197.1"/>
    </source>
</evidence>
<dbReference type="InterPro" id="IPR029439">
    <property type="entry name" value="Wzt_C"/>
</dbReference>
<dbReference type="InterPro" id="IPR027417">
    <property type="entry name" value="P-loop_NTPase"/>
</dbReference>
<dbReference type="PANTHER" id="PTHR46743:SF2">
    <property type="entry name" value="TEICHOIC ACIDS EXPORT ATP-BINDING PROTEIN TAGH"/>
    <property type="match status" value="1"/>
</dbReference>
<evidence type="ECO:0000256" key="5">
    <source>
        <dbReference type="SAM" id="MobiDB-lite"/>
    </source>
</evidence>
<dbReference type="Pfam" id="PF14524">
    <property type="entry name" value="Wzt_C"/>
    <property type="match status" value="1"/>
</dbReference>
<keyword evidence="3" id="KW-0547">Nucleotide-binding</keyword>
<dbReference type="CDD" id="cd03220">
    <property type="entry name" value="ABC_KpsT_Wzt"/>
    <property type="match status" value="1"/>
</dbReference>
<sequence>MGETAIRVRGLSKRYRLGMAGTGWLGRDLQSWWARVRGREDPNAPLGVDGPALSRGHVWALRDVDLDVRRGEVVGVIGRNGAGKSTLLKILNRITLPTAGEARLKGRVAGLLEIGTGFHPELTGRENVFLNGAILGMTRAQTVSRFAAIEEFSEVGAFMDTPVKRYSSGMYVKLAFAVAAHLDPEIMLVDEVLAVGDAAFQKKCLGRMGDVAGQGRTVLFVSHNMASIRSLCTRCIVLEDGRVGFDGAPDAAVDRYLGHAPSDAAVLDGPALASRVDEYRPGPAALRVLRVAVCDDAGTPRRDFRSDEEVTVAVDYQCLRDLHDVRVILQLTDEGDVPLVAADSTDFLPPDAGTALGRGTYRTTLRLPARLFGERRFFVTVNVMAHGVHHLPVRRALDFGVSYQGFAPANIAVSRRVAGAVRPALRVSTTRLDGTDREDGHGGDGNP</sequence>
<feature type="region of interest" description="Disordered" evidence="5">
    <location>
        <begin position="428"/>
        <end position="447"/>
    </location>
</feature>
<comment type="caution">
    <text evidence="7">The sequence shown here is derived from an EMBL/GenBank/DDBJ whole genome shotgun (WGS) entry which is preliminary data.</text>
</comment>
<comment type="similarity">
    <text evidence="1">Belongs to the ABC transporter superfamily.</text>
</comment>
<evidence type="ECO:0000256" key="1">
    <source>
        <dbReference type="ARBA" id="ARBA00005417"/>
    </source>
</evidence>
<dbReference type="SUPFAM" id="SSF52540">
    <property type="entry name" value="P-loop containing nucleoside triphosphate hydrolases"/>
    <property type="match status" value="1"/>
</dbReference>
<dbReference type="GO" id="GO:0016887">
    <property type="term" value="F:ATP hydrolysis activity"/>
    <property type="evidence" value="ECO:0007669"/>
    <property type="project" value="InterPro"/>
</dbReference>
<feature type="domain" description="ABC transporter" evidence="6">
    <location>
        <begin position="46"/>
        <end position="265"/>
    </location>
</feature>
<evidence type="ECO:0000313" key="8">
    <source>
        <dbReference type="Proteomes" id="UP000580856"/>
    </source>
</evidence>
<dbReference type="GO" id="GO:0016020">
    <property type="term" value="C:membrane"/>
    <property type="evidence" value="ECO:0007669"/>
    <property type="project" value="InterPro"/>
</dbReference>
<dbReference type="EMBL" id="JAATJA010000004">
    <property type="protein sequence ID" value="NJB69197.1"/>
    <property type="molecule type" value="Genomic_DNA"/>
</dbReference>
<dbReference type="InterPro" id="IPR003439">
    <property type="entry name" value="ABC_transporter-like_ATP-bd"/>
</dbReference>
<organism evidence="7 8">
    <name type="scientific">Desulfobaculum xiamenense</name>
    <dbReference type="NCBI Taxonomy" id="995050"/>
    <lineage>
        <taxon>Bacteria</taxon>
        <taxon>Pseudomonadati</taxon>
        <taxon>Thermodesulfobacteriota</taxon>
        <taxon>Desulfovibrionia</taxon>
        <taxon>Desulfovibrionales</taxon>
        <taxon>Desulfovibrionaceae</taxon>
        <taxon>Desulfobaculum</taxon>
    </lineage>
</organism>
<feature type="compositionally biased region" description="Basic and acidic residues" evidence="5">
    <location>
        <begin position="433"/>
        <end position="447"/>
    </location>
</feature>
<dbReference type="Pfam" id="PF00005">
    <property type="entry name" value="ABC_tran"/>
    <property type="match status" value="1"/>
</dbReference>
<accession>A0A846QPT8</accession>
<keyword evidence="2" id="KW-0813">Transport</keyword>
<dbReference type="InterPro" id="IPR050683">
    <property type="entry name" value="Bact_Polysacc_Export_ATP-bd"/>
</dbReference>
<evidence type="ECO:0000256" key="2">
    <source>
        <dbReference type="ARBA" id="ARBA00022448"/>
    </source>
</evidence>
<keyword evidence="8" id="KW-1185">Reference proteome</keyword>
<dbReference type="GO" id="GO:0140359">
    <property type="term" value="F:ABC-type transporter activity"/>
    <property type="evidence" value="ECO:0007669"/>
    <property type="project" value="InterPro"/>
</dbReference>
<dbReference type="Gene3D" id="3.40.50.300">
    <property type="entry name" value="P-loop containing nucleotide triphosphate hydrolases"/>
    <property type="match status" value="1"/>
</dbReference>
<protein>
    <submittedName>
        <fullName evidence="7">Lipopolysaccharide transport system ATP-binding protein</fullName>
    </submittedName>
</protein>
<reference evidence="7 8" key="1">
    <citation type="submission" date="2020-03" db="EMBL/GenBank/DDBJ databases">
        <title>Genomic Encyclopedia of Type Strains, Phase IV (KMG-IV): sequencing the most valuable type-strain genomes for metagenomic binning, comparative biology and taxonomic classification.</title>
        <authorList>
            <person name="Goeker M."/>
        </authorList>
    </citation>
    <scope>NUCLEOTIDE SEQUENCE [LARGE SCALE GENOMIC DNA]</scope>
    <source>
        <strain evidence="7 8">DSM 24233</strain>
    </source>
</reference>
<keyword evidence="4 7" id="KW-0067">ATP-binding</keyword>
<proteinExistence type="inferred from homology"/>
<dbReference type="InterPro" id="IPR003593">
    <property type="entry name" value="AAA+_ATPase"/>
</dbReference>
<dbReference type="SMART" id="SM00382">
    <property type="entry name" value="AAA"/>
    <property type="match status" value="1"/>
</dbReference>